<dbReference type="HOGENOM" id="CLU_1092578_0_0_7"/>
<dbReference type="Proteomes" id="UP000000939">
    <property type="component" value="Chromosome"/>
</dbReference>
<keyword evidence="1" id="KW-0472">Membrane</keyword>
<dbReference type="AlphaFoldDB" id="D5V0E3"/>
<reference evidence="2 3" key="1">
    <citation type="journal article" date="2010" name="Stand. Genomic Sci.">
        <title>Complete genome sequence of Arcobacter nitrofigilis type strain (CI).</title>
        <authorList>
            <person name="Pati A."/>
            <person name="Gronow S."/>
            <person name="Lapidus A."/>
            <person name="Copeland A."/>
            <person name="Glavina Del Rio T."/>
            <person name="Nolan M."/>
            <person name="Lucas S."/>
            <person name="Tice H."/>
            <person name="Cheng J.F."/>
            <person name="Han C."/>
            <person name="Chertkov O."/>
            <person name="Bruce D."/>
            <person name="Tapia R."/>
            <person name="Goodwin L."/>
            <person name="Pitluck S."/>
            <person name="Liolios K."/>
            <person name="Ivanova N."/>
            <person name="Mavromatis K."/>
            <person name="Chen A."/>
            <person name="Palaniappan K."/>
            <person name="Land M."/>
            <person name="Hauser L."/>
            <person name="Chang Y.J."/>
            <person name="Jeffries C.D."/>
            <person name="Detter J.C."/>
            <person name="Rohde M."/>
            <person name="Goker M."/>
            <person name="Bristow J."/>
            <person name="Eisen J.A."/>
            <person name="Markowitz V."/>
            <person name="Hugenholtz P."/>
            <person name="Klenk H.P."/>
            <person name="Kyrpides N.C."/>
        </authorList>
    </citation>
    <scope>NUCLEOTIDE SEQUENCE [LARGE SCALE GENOMIC DNA]</scope>
    <source>
        <strain evidence="3">ATCC 33309 / DSM 7299 / CCUG 15893 / LMG 7604 / NCTC 12251 / CI</strain>
    </source>
</reference>
<keyword evidence="1" id="KW-0812">Transmembrane</keyword>
<keyword evidence="3" id="KW-1185">Reference proteome</keyword>
<evidence type="ECO:0000256" key="1">
    <source>
        <dbReference type="SAM" id="Phobius"/>
    </source>
</evidence>
<sequence>MNTQDYIKELRKQLSGLDNDKTKNIIKEIESYIEESNATYEIIVERFGTPALLAEGYLEDMPTTNKRDKNRSIIKRTLLIMLGFFLLAIAIILFVFYKMTQDPFDYSKYTATTVEQKLKSPWVTIDNNINKININQSQSVIYWSNDNKLQISCKRDKYKQEENTLFIKQSRCIIKVPKQNLDLKILQAKVVLVTPTKELNINAEQSHISIVEKNNQYNYSIIKKQSDINNLKSKENGILIKGTLSQSDFDLYKY</sequence>
<organism evidence="2 3">
    <name type="scientific">Arcobacter nitrofigilis (strain ATCC 33309 / DSM 7299 / CCUG 15893 / LMG 7604 / NCTC 12251 / CI)</name>
    <name type="common">Campylobacter nitrofigilis</name>
    <dbReference type="NCBI Taxonomy" id="572480"/>
    <lineage>
        <taxon>Bacteria</taxon>
        <taxon>Pseudomonadati</taxon>
        <taxon>Campylobacterota</taxon>
        <taxon>Epsilonproteobacteria</taxon>
        <taxon>Campylobacterales</taxon>
        <taxon>Arcobacteraceae</taxon>
        <taxon>Arcobacter</taxon>
    </lineage>
</organism>
<proteinExistence type="predicted"/>
<dbReference type="EMBL" id="CP001999">
    <property type="protein sequence ID" value="ADG93755.1"/>
    <property type="molecule type" value="Genomic_DNA"/>
</dbReference>
<dbReference type="KEGG" id="ant:Arnit_2101"/>
<dbReference type="STRING" id="572480.Arnit_2101"/>
<gene>
    <name evidence="2" type="ordered locus">Arnit_2101</name>
</gene>
<dbReference type="eggNOG" id="COG4709">
    <property type="taxonomic scope" value="Bacteria"/>
</dbReference>
<dbReference type="Pfam" id="PF22564">
    <property type="entry name" value="HAAS"/>
    <property type="match status" value="1"/>
</dbReference>
<evidence type="ECO:0000313" key="3">
    <source>
        <dbReference type="Proteomes" id="UP000000939"/>
    </source>
</evidence>
<name>D5V0E3_ARCNC</name>
<evidence type="ECO:0000313" key="2">
    <source>
        <dbReference type="EMBL" id="ADG93755.1"/>
    </source>
</evidence>
<keyword evidence="1" id="KW-1133">Transmembrane helix</keyword>
<dbReference type="OrthoDB" id="6335751at2"/>
<accession>D5V0E3</accession>
<feature type="transmembrane region" description="Helical" evidence="1">
    <location>
        <begin position="77"/>
        <end position="97"/>
    </location>
</feature>
<protein>
    <submittedName>
        <fullName evidence="2">Uncharacterized protein</fullName>
    </submittedName>
</protein>
<dbReference type="RefSeq" id="WP_013135900.1">
    <property type="nucleotide sequence ID" value="NC_014166.1"/>
</dbReference>